<reference evidence="4 5" key="1">
    <citation type="submission" date="2018-08" db="EMBL/GenBank/DDBJ databases">
        <title>A genome reference for cultivated species of the human gut microbiota.</title>
        <authorList>
            <person name="Zou Y."/>
            <person name="Xue W."/>
            <person name="Luo G."/>
        </authorList>
    </citation>
    <scope>NUCLEOTIDE SEQUENCE [LARGE SCALE GENOMIC DNA]</scope>
    <source>
        <strain evidence="4 5">AF24-29LB</strain>
    </source>
</reference>
<dbReference type="EMBL" id="VVYD01000027">
    <property type="protein sequence ID" value="KAA5494896.1"/>
    <property type="molecule type" value="Genomic_DNA"/>
</dbReference>
<evidence type="ECO:0000313" key="7">
    <source>
        <dbReference type="Proteomes" id="UP000475905"/>
    </source>
</evidence>
<evidence type="ECO:0000313" key="1">
    <source>
        <dbReference type="EMBL" id="KAA5463885.1"/>
    </source>
</evidence>
<proteinExistence type="predicted"/>
<dbReference type="KEGG" id="bcac:CGC64_02760"/>
<dbReference type="Proteomes" id="UP000284205">
    <property type="component" value="Unassembled WGS sequence"/>
</dbReference>
<dbReference type="EMBL" id="VVYF01000003">
    <property type="protein sequence ID" value="KAA5494562.1"/>
    <property type="molecule type" value="Genomic_DNA"/>
</dbReference>
<gene>
    <name evidence="4" type="ORF">DWY26_11830</name>
    <name evidence="3" type="ORF">F2Y31_20335</name>
    <name evidence="2" type="ORF">F2Y35_03015</name>
    <name evidence="1" type="ORF">F2Y36_08225</name>
</gene>
<reference evidence="6 7" key="2">
    <citation type="journal article" date="2019" name="Nat. Med.">
        <title>A library of human gut bacterial isolates paired with longitudinal multiomics data enables mechanistic microbiome research.</title>
        <authorList>
            <person name="Poyet M."/>
            <person name="Groussin M."/>
            <person name="Gibbons S.M."/>
            <person name="Avila-Pacheco J."/>
            <person name="Jiang X."/>
            <person name="Kearney S.M."/>
            <person name="Perrotta A.R."/>
            <person name="Berdy B."/>
            <person name="Zhao S."/>
            <person name="Lieberman T.D."/>
            <person name="Swanson P.K."/>
            <person name="Smith M."/>
            <person name="Roesemann S."/>
            <person name="Alexander J.E."/>
            <person name="Rich S.A."/>
            <person name="Livny J."/>
            <person name="Vlamakis H."/>
            <person name="Clish C."/>
            <person name="Bullock K."/>
            <person name="Deik A."/>
            <person name="Scott J."/>
            <person name="Pierce K.A."/>
            <person name="Xavier R.J."/>
            <person name="Alm E.J."/>
        </authorList>
    </citation>
    <scope>NUCLEOTIDE SEQUENCE [LARGE SCALE GENOMIC DNA]</scope>
    <source>
        <strain evidence="3 6">BIOML-A19</strain>
        <strain evidence="2 8">BIOML-A21</strain>
        <strain evidence="1 7">BIOML-A31</strain>
    </source>
</reference>
<evidence type="ECO:0000313" key="6">
    <source>
        <dbReference type="Proteomes" id="UP000368418"/>
    </source>
</evidence>
<dbReference type="AlphaFoldDB" id="A0A412FQW6"/>
<accession>A0A412FQW6</accession>
<evidence type="ECO:0000313" key="3">
    <source>
        <dbReference type="EMBL" id="KAA5494896.1"/>
    </source>
</evidence>
<evidence type="ECO:0000313" key="4">
    <source>
        <dbReference type="EMBL" id="RGR70521.1"/>
    </source>
</evidence>
<dbReference type="Proteomes" id="UP000368418">
    <property type="component" value="Unassembled WGS sequence"/>
</dbReference>
<evidence type="ECO:0000313" key="8">
    <source>
        <dbReference type="Proteomes" id="UP000491168"/>
    </source>
</evidence>
<comment type="caution">
    <text evidence="4">The sequence shown here is derived from an EMBL/GenBank/DDBJ whole genome shotgun (WGS) entry which is preliminary data.</text>
</comment>
<evidence type="ECO:0000313" key="2">
    <source>
        <dbReference type="EMBL" id="KAA5494562.1"/>
    </source>
</evidence>
<dbReference type="Proteomes" id="UP000475905">
    <property type="component" value="Unassembled WGS sequence"/>
</dbReference>
<protein>
    <submittedName>
        <fullName evidence="4">Uncharacterized protein</fullName>
    </submittedName>
</protein>
<dbReference type="EMBL" id="QRUO01000010">
    <property type="protein sequence ID" value="RGR70521.1"/>
    <property type="molecule type" value="Genomic_DNA"/>
</dbReference>
<dbReference type="RefSeq" id="WP_005675196.1">
    <property type="nucleotide sequence ID" value="NZ_CABMOQ010000014.1"/>
</dbReference>
<dbReference type="Proteomes" id="UP000491168">
    <property type="component" value="Unassembled WGS sequence"/>
</dbReference>
<sequence>MKGKKIIITIGIILCVCCVCFTSRTALIFVGNSYENSKEINVTISVDDKVLYNGFLKAYEIPMLLEKKKMRVGFYKVSAKCNNIQVQHRFFYFFQKTIWIDFDFATNDILLVSKFYKQIPL</sequence>
<name>A0A412FQW6_9BACE</name>
<dbReference type="EMBL" id="VVYP01000008">
    <property type="protein sequence ID" value="KAA5463885.1"/>
    <property type="molecule type" value="Genomic_DNA"/>
</dbReference>
<organism evidence="4 5">
    <name type="scientific">Bacteroides caccae</name>
    <dbReference type="NCBI Taxonomy" id="47678"/>
    <lineage>
        <taxon>Bacteria</taxon>
        <taxon>Pseudomonadati</taxon>
        <taxon>Bacteroidota</taxon>
        <taxon>Bacteroidia</taxon>
        <taxon>Bacteroidales</taxon>
        <taxon>Bacteroidaceae</taxon>
        <taxon>Bacteroides</taxon>
    </lineage>
</organism>
<dbReference type="GeneID" id="75111940"/>
<evidence type="ECO:0000313" key="5">
    <source>
        <dbReference type="Proteomes" id="UP000284205"/>
    </source>
</evidence>